<name>A0A1M5CPB3_9GAMM</name>
<dbReference type="Proteomes" id="UP000184517">
    <property type="component" value="Unassembled WGS sequence"/>
</dbReference>
<dbReference type="EMBL" id="FQVF01000009">
    <property type="protein sequence ID" value="SHF56550.1"/>
    <property type="molecule type" value="Genomic_DNA"/>
</dbReference>
<protein>
    <submittedName>
        <fullName evidence="1">Uncharacterized protein</fullName>
    </submittedName>
</protein>
<gene>
    <name evidence="1" type="ORF">SAMN02745753_02201</name>
</gene>
<keyword evidence="2" id="KW-1185">Reference proteome</keyword>
<accession>A0A1M5CPB3</accession>
<sequence>MKNQPIFHLSQTLKPKKLFLFRLKFLVSSLFYYNLTQSKSD</sequence>
<dbReference type="AlphaFoldDB" id="A0A1M5CPB3"/>
<proteinExistence type="predicted"/>
<evidence type="ECO:0000313" key="1">
    <source>
        <dbReference type="EMBL" id="SHF56550.1"/>
    </source>
</evidence>
<evidence type="ECO:0000313" key="2">
    <source>
        <dbReference type="Proteomes" id="UP000184517"/>
    </source>
</evidence>
<organism evidence="1 2">
    <name type="scientific">Marinomonas polaris DSM 16579</name>
    <dbReference type="NCBI Taxonomy" id="1122206"/>
    <lineage>
        <taxon>Bacteria</taxon>
        <taxon>Pseudomonadati</taxon>
        <taxon>Pseudomonadota</taxon>
        <taxon>Gammaproteobacteria</taxon>
        <taxon>Oceanospirillales</taxon>
        <taxon>Oceanospirillaceae</taxon>
        <taxon>Marinomonas</taxon>
    </lineage>
</organism>
<reference evidence="2" key="1">
    <citation type="submission" date="2016-11" db="EMBL/GenBank/DDBJ databases">
        <authorList>
            <person name="Varghese N."/>
            <person name="Submissions S."/>
        </authorList>
    </citation>
    <scope>NUCLEOTIDE SEQUENCE [LARGE SCALE GENOMIC DNA]</scope>
    <source>
        <strain evidence="2">DSM 16579</strain>
    </source>
</reference>